<dbReference type="Proteomes" id="UP000030564">
    <property type="component" value="Unassembled WGS sequence"/>
</dbReference>
<dbReference type="OrthoDB" id="6465464at2"/>
<protein>
    <recommendedName>
        <fullName evidence="4">Phage tail protein</fullName>
    </recommendedName>
</protein>
<proteinExistence type="predicted"/>
<dbReference type="AlphaFoldDB" id="A0A0A6FJZ7"/>
<evidence type="ECO:0000256" key="1">
    <source>
        <dbReference type="SAM" id="MobiDB-lite"/>
    </source>
</evidence>
<comment type="caution">
    <text evidence="2">The sequence shown here is derived from an EMBL/GenBank/DDBJ whole genome shotgun (WGS) entry which is preliminary data.</text>
</comment>
<evidence type="ECO:0000313" key="2">
    <source>
        <dbReference type="EMBL" id="KHA73081.1"/>
    </source>
</evidence>
<name>A0A0A6FJZ7_9PSED</name>
<dbReference type="PATRIC" id="fig|587753.9.peg.5722"/>
<evidence type="ECO:0008006" key="4">
    <source>
        <dbReference type="Google" id="ProtNLM"/>
    </source>
</evidence>
<reference evidence="2 3" key="1">
    <citation type="submission" date="2014-10" db="EMBL/GenBank/DDBJ databases">
        <title>Draft genome sequence of Pseudomonas chlororaphis EA105.</title>
        <authorList>
            <person name="McCully L.M."/>
            <person name="Bitzer A.S."/>
            <person name="Spence C."/>
            <person name="Bais H."/>
            <person name="Silby M.W."/>
        </authorList>
    </citation>
    <scope>NUCLEOTIDE SEQUENCE [LARGE SCALE GENOMIC DNA]</scope>
    <source>
        <strain evidence="2 3">EA105</strain>
    </source>
</reference>
<dbReference type="EMBL" id="JSFK01000007">
    <property type="protein sequence ID" value="KHA73081.1"/>
    <property type="molecule type" value="Genomic_DNA"/>
</dbReference>
<organism evidence="2 3">
    <name type="scientific">Pseudomonas chlororaphis</name>
    <dbReference type="NCBI Taxonomy" id="587753"/>
    <lineage>
        <taxon>Bacteria</taxon>
        <taxon>Pseudomonadati</taxon>
        <taxon>Pseudomonadota</taxon>
        <taxon>Gammaproteobacteria</taxon>
        <taxon>Pseudomonadales</taxon>
        <taxon>Pseudomonadaceae</taxon>
        <taxon>Pseudomonas</taxon>
    </lineage>
</organism>
<evidence type="ECO:0000313" key="3">
    <source>
        <dbReference type="Proteomes" id="UP000030564"/>
    </source>
</evidence>
<sequence length="147" mass="16403">MDKIVYFSPSMCGAYRPEIHGADMPADVVEVSESVWQSLLNELSTSPKMMSSRSNGQPVLIDPPALDAEALAAVERGWRDAQLALTDPLVSRHRDEIEEGGETSLTADQYAELQTYRRQLRDWPQGDQFPLAEHRPPAPTWLSAQPN</sequence>
<feature type="region of interest" description="Disordered" evidence="1">
    <location>
        <begin position="127"/>
        <end position="147"/>
    </location>
</feature>
<gene>
    <name evidence="2" type="ORF">NZ35_12245</name>
</gene>
<accession>A0A0A6FJZ7</accession>